<reference evidence="3 4" key="1">
    <citation type="journal article" date="2017" name="ISME J.">
        <title>Potential for microbial H2 and metal transformations associated with novel bacteria and archaea in deep terrestrial subsurface sediments.</title>
        <authorList>
            <person name="Hernsdorf A.W."/>
            <person name="Amano Y."/>
            <person name="Miyakawa K."/>
            <person name="Ise K."/>
            <person name="Suzuki Y."/>
            <person name="Anantharaman K."/>
            <person name="Probst A."/>
            <person name="Burstein D."/>
            <person name="Thomas B.C."/>
            <person name="Banfield J.F."/>
        </authorList>
    </citation>
    <scope>NUCLEOTIDE SEQUENCE [LARGE SCALE GENOMIC DNA]</scope>
    <source>
        <strain evidence="3">HGW-Kuenenbacteria-1</strain>
    </source>
</reference>
<dbReference type="PANTHER" id="PTHR33295">
    <property type="entry name" value="ATPASE"/>
    <property type="match status" value="1"/>
</dbReference>
<dbReference type="Gene3D" id="3.40.50.300">
    <property type="entry name" value="P-loop containing nucleotide triphosphate hydrolases"/>
    <property type="match status" value="1"/>
</dbReference>
<comment type="caution">
    <text evidence="3">The sequence shown here is derived from an EMBL/GenBank/DDBJ whole genome shotgun (WGS) entry which is preliminary data.</text>
</comment>
<dbReference type="PANTHER" id="PTHR33295:SF18">
    <property type="entry name" value="AAA+ ATPASE DOMAIN-CONTAINING PROTEIN"/>
    <property type="match status" value="1"/>
</dbReference>
<evidence type="ECO:0000313" key="3">
    <source>
        <dbReference type="EMBL" id="PKL72026.1"/>
    </source>
</evidence>
<name>A0A2N1UMW3_9BACT</name>
<dbReference type="Proteomes" id="UP000233414">
    <property type="component" value="Unassembled WGS sequence"/>
</dbReference>
<evidence type="ECO:0000259" key="2">
    <source>
        <dbReference type="Pfam" id="PF13635"/>
    </source>
</evidence>
<evidence type="ECO:0000259" key="1">
    <source>
        <dbReference type="Pfam" id="PF13173"/>
    </source>
</evidence>
<organism evidence="3 4">
    <name type="scientific">Candidatus Kuenenbacteria bacterium HGW-Kuenenbacteria-1</name>
    <dbReference type="NCBI Taxonomy" id="2013812"/>
    <lineage>
        <taxon>Bacteria</taxon>
        <taxon>Candidatus Kueneniibacteriota</taxon>
    </lineage>
</organism>
<dbReference type="InterPro" id="IPR027417">
    <property type="entry name" value="P-loop_NTPase"/>
</dbReference>
<dbReference type="Pfam" id="PF13635">
    <property type="entry name" value="DUF4143"/>
    <property type="match status" value="1"/>
</dbReference>
<dbReference type="InterPro" id="IPR025420">
    <property type="entry name" value="DUF4143"/>
</dbReference>
<dbReference type="SUPFAM" id="SSF52540">
    <property type="entry name" value="P-loop containing nucleoside triphosphate hydrolases"/>
    <property type="match status" value="1"/>
</dbReference>
<feature type="domain" description="AAA" evidence="1">
    <location>
        <begin position="18"/>
        <end position="148"/>
    </location>
</feature>
<proteinExistence type="predicted"/>
<gene>
    <name evidence="3" type="ORF">CVV26_03250</name>
</gene>
<feature type="domain" description="DUF4143" evidence="2">
    <location>
        <begin position="215"/>
        <end position="356"/>
    </location>
</feature>
<dbReference type="InterPro" id="IPR041682">
    <property type="entry name" value="AAA_14"/>
</dbReference>
<protein>
    <recommendedName>
        <fullName evidence="5">ATPase</fullName>
    </recommendedName>
</protein>
<dbReference type="EMBL" id="PGYQ01000020">
    <property type="protein sequence ID" value="PKL72026.1"/>
    <property type="molecule type" value="Genomic_DNA"/>
</dbReference>
<dbReference type="AlphaFoldDB" id="A0A2N1UMW3"/>
<dbReference type="Pfam" id="PF13173">
    <property type="entry name" value="AAA_14"/>
    <property type="match status" value="1"/>
</dbReference>
<evidence type="ECO:0008006" key="5">
    <source>
        <dbReference type="Google" id="ProtNLM"/>
    </source>
</evidence>
<evidence type="ECO:0000313" key="4">
    <source>
        <dbReference type="Proteomes" id="UP000233414"/>
    </source>
</evidence>
<accession>A0A2N1UMW3</accession>
<sequence>MSILRNITNQAKKYLDNDQIMLFIGPRQAGKTTILKQLQDFLKQTGQETFFLNLEDPDYLDLLNRSPKNLFKIISLNLTKKSFVFIDEIQYLKNPSNFLKYFYDEYNGKIKILASGSSAFYLDTKFKDSLAGRKKIYNVLTLSFKEFLRFKNEEDLSKKDFFNLTLSEKEKIILYFQEYITYGGYPRVVLSSIEDKIDILRDIAYSYIKKDIFEANIKQEEVFYKLFKILSSQIGSLVNASELSVTLGVSKTTIDHYFYVMQKSFHLKLISPFFKNVRKELTKMPKVYFLDLGLRNFFSNNFKTFYEREDKGVFLENITFRQLLENYDIDEIKFWRTIQKQEIDFVIKDNLALEIKVQPKLFKKNKYKIFLDNYPEIKVIIVVFDSLDKIIEHFRIINVWQIEQGI</sequence>